<evidence type="ECO:0000313" key="3">
    <source>
        <dbReference type="EMBL" id="EDV21916.1"/>
    </source>
</evidence>
<proteinExistence type="predicted"/>
<reference evidence="3 4" key="1">
    <citation type="journal article" date="2008" name="Nature">
        <title>The Trichoplax genome and the nature of placozoans.</title>
        <authorList>
            <person name="Srivastava M."/>
            <person name="Begovic E."/>
            <person name="Chapman J."/>
            <person name="Putnam N.H."/>
            <person name="Hellsten U."/>
            <person name="Kawashima T."/>
            <person name="Kuo A."/>
            <person name="Mitros T."/>
            <person name="Salamov A."/>
            <person name="Carpenter M.L."/>
            <person name="Signorovitch A.Y."/>
            <person name="Moreno M.A."/>
            <person name="Kamm K."/>
            <person name="Grimwood J."/>
            <person name="Schmutz J."/>
            <person name="Shapiro H."/>
            <person name="Grigoriev I.V."/>
            <person name="Buss L.W."/>
            <person name="Schierwater B."/>
            <person name="Dellaporta S.L."/>
            <person name="Rokhsar D.S."/>
        </authorList>
    </citation>
    <scope>NUCLEOTIDE SEQUENCE [LARGE SCALE GENOMIC DNA]</scope>
    <source>
        <strain evidence="3 4">Grell-BS-1999</strain>
    </source>
</reference>
<dbReference type="Pfam" id="PF05729">
    <property type="entry name" value="NACHT"/>
    <property type="match status" value="1"/>
</dbReference>
<feature type="compositionally biased region" description="Basic and acidic residues" evidence="1">
    <location>
        <begin position="19"/>
        <end position="28"/>
    </location>
</feature>
<dbReference type="EMBL" id="DS985251">
    <property type="protein sequence ID" value="EDV21916.1"/>
    <property type="molecule type" value="Genomic_DNA"/>
</dbReference>
<organism evidence="3 4">
    <name type="scientific">Trichoplax adhaerens</name>
    <name type="common">Trichoplax reptans</name>
    <dbReference type="NCBI Taxonomy" id="10228"/>
    <lineage>
        <taxon>Eukaryota</taxon>
        <taxon>Metazoa</taxon>
        <taxon>Placozoa</taxon>
        <taxon>Uniplacotomia</taxon>
        <taxon>Trichoplacea</taxon>
        <taxon>Trichoplacidae</taxon>
        <taxon>Trichoplax</taxon>
    </lineage>
</organism>
<feature type="compositionally biased region" description="Polar residues" evidence="1">
    <location>
        <begin position="518"/>
        <end position="531"/>
    </location>
</feature>
<accession>B3S5H5</accession>
<name>B3S5H5_TRIAD</name>
<dbReference type="KEGG" id="tad:TRIADDRAFT_59617"/>
<dbReference type="Proteomes" id="UP000009022">
    <property type="component" value="Unassembled WGS sequence"/>
</dbReference>
<dbReference type="SUPFAM" id="SSF52540">
    <property type="entry name" value="P-loop containing nucleoside triphosphate hydrolases"/>
    <property type="match status" value="1"/>
</dbReference>
<sequence>MEDDSGFRSLDSSINETGIRSDENLRESDYEKLKPDGLRKTKHGIDFQLALQILVANRANSRNCKFIMSSEAKEAHNLDDLVIDYGHRIVFVQAKHAAETVDTDSHSSNIASTSKDSKRKGVAIRLADFFDTWMKLKEGPWSKTSTDNIKDVRCMLFTNRNIEDGDEYLDDAEFDLEDEFKFEDFNTKTKKFKQGETREEFKRSIQAYSETAKKYSNIVRDCDPEGNELIISKDENLKKRPRVDEEAAIKEAALKLSKKLMNVNKNSKEIRLAPPDISFKALALVKLAISDKSFRNLLIPHMDKKLNNPGEIFDQFKKIIKIKDELNCSAILCNAMEDEINQFLDEFIFKYEQPNCSQLEDLILKELGFRTNIGQQEVFYAVHKTMNTWFSSLKTTYITAEVFKKAINVHFSNALRYHFLSHTKNYMEKFKQYPAIDNLKVQGLLTFLEDTDCLADSKSTLSQLLQPIMKEANDSKKKLVLLLKDKQKRDLDILLHTDDDNNDNTLSLPESMALPSGKNDQTTVEGNQNLEEGGSTSINIKGLSGNQIKSIYKTDENKYIDLGGKFYQLSRLIKDTSCSLFSFLSDLDNVDLIRNRLKAERPKSDRGLKMNIYVPNDVIEGVPIYDLRNLLTTAKANLFIFKNNTNEKQLKDQLEKWFNEWEVRFQLYEKVQQETDWSEKESVRYIFLRNISDIEFSEKKFRDKCFIYIGGSESLKEKNIIYINLKCRDSTCSSVIIESNPSNLNFSSPLEYDFNKNLGQLTNSEKDVFQFYNFSILLADAGHGKTAFCLNERYKWKEYEDEISWRIFISLPKIQLSSSPKLSSIFTSEATGHEWENWQLEIIQKDMEETGKVFLLLDAFDEMKDQDQINNLRLWLDIIPSSTSILITTRPYAIKDIKLSKNHQFGKYFQLQQYSEKQLKIYISRYIEKIWNKMNSDKGLQPNQNEIVMEVWNNLKRNKKVTSTLGIPLESYIYCEIMENQLREWLSKSVSLKNIKSILSKHSSDSTVKLFQQFFKEKLTLYFKRHLKFDNLKIIKSSSYILGTSFTNTLSAYAFKQAFNLKDDLFIDKCFDNIQYIDQITKELPNTGLILNVDNSEPNLQFIHDTYQDYLAAVFLIKDILLTDDFPDTIKECITKRLYNPNYRLFFRFAAQVSIGEEPILPKLDKKRKIVIFRLWKLLTEKVDIMGAGSRRLFYDCLHEYTKDQREKLKSYLAGNEWATELIEFIDEYRVIRAEDSERNSQNDQNENENEEVEKFTLLLDNSDPTLTNKKMEITEPKSTAIRIELLQNKNYVYSYTSSILQECNAEDVALKFEEVTEDDLESYKYWDIDGGFSAMALLGKAFTQKLADYFIYKLNRDPSGDFKKHSRLLSFCMINCVALELEFAVTVEENDKIIFSKIEIFHLSVKIPKDGNNAIESIYMALQNYLIEKLKKESGNKLKELFTTKEEIWQFLLDSCGEKIVNLALPLLKDQEGNIRCEFITEFISDGEKAAALYKFLHRNKLMTEEIANLLLTKCELYTTESAKGYFWPAYGGIKAVAYVGEFFNERFASFLRIRAGMWGNINVNVEYSNLLLAVRALQKIEKTLDSRIDDNYFHQKALESVNNCWNELPKHWTEEALSRIKPF</sequence>
<keyword evidence="4" id="KW-1185">Reference proteome</keyword>
<feature type="domain" description="NACHT" evidence="2">
    <location>
        <begin position="776"/>
        <end position="928"/>
    </location>
</feature>
<dbReference type="Gene3D" id="3.40.50.300">
    <property type="entry name" value="P-loop containing nucleotide triphosphate hydrolases"/>
    <property type="match status" value="1"/>
</dbReference>
<evidence type="ECO:0000313" key="4">
    <source>
        <dbReference type="Proteomes" id="UP000009022"/>
    </source>
</evidence>
<feature type="region of interest" description="Disordered" evidence="1">
    <location>
        <begin position="1"/>
        <end position="28"/>
    </location>
</feature>
<dbReference type="HOGENOM" id="CLU_242545_0_0_1"/>
<dbReference type="InterPro" id="IPR027417">
    <property type="entry name" value="P-loop_NTPase"/>
</dbReference>
<evidence type="ECO:0000259" key="2">
    <source>
        <dbReference type="Pfam" id="PF05729"/>
    </source>
</evidence>
<feature type="region of interest" description="Disordered" evidence="1">
    <location>
        <begin position="504"/>
        <end position="531"/>
    </location>
</feature>
<dbReference type="GeneID" id="6756765"/>
<dbReference type="PhylomeDB" id="B3S5H5"/>
<protein>
    <recommendedName>
        <fullName evidence="2">NACHT domain-containing protein</fullName>
    </recommendedName>
</protein>
<dbReference type="InParanoid" id="B3S5H5"/>
<gene>
    <name evidence="3" type="ORF">TRIADDRAFT_59617</name>
</gene>
<evidence type="ECO:0000256" key="1">
    <source>
        <dbReference type="SAM" id="MobiDB-lite"/>
    </source>
</evidence>
<dbReference type="InterPro" id="IPR007111">
    <property type="entry name" value="NACHT_NTPase"/>
</dbReference>
<dbReference type="CTD" id="6756765"/>
<dbReference type="RefSeq" id="XP_002115553.1">
    <property type="nucleotide sequence ID" value="XM_002115517.1"/>
</dbReference>